<sequence>MSNSDSASLSAQINKLNLGNDTASLKSTKTGTETEPSELIAVVDDLLNQLSAKFSNVSADMLGKLDDMSKRLDALEAQIQAGNAAAAAGDDDK</sequence>
<organism evidence="3 4">
    <name type="scientific">Pseudocercospora eumusae</name>
    <dbReference type="NCBI Taxonomy" id="321146"/>
    <lineage>
        <taxon>Eukaryota</taxon>
        <taxon>Fungi</taxon>
        <taxon>Dikarya</taxon>
        <taxon>Ascomycota</taxon>
        <taxon>Pezizomycotina</taxon>
        <taxon>Dothideomycetes</taxon>
        <taxon>Dothideomycetidae</taxon>
        <taxon>Mycosphaerellales</taxon>
        <taxon>Mycosphaerellaceae</taxon>
        <taxon>Pseudocercospora</taxon>
    </lineage>
</organism>
<evidence type="ECO:0000313" key="3">
    <source>
        <dbReference type="EMBL" id="KXS94804.1"/>
    </source>
</evidence>
<dbReference type="Proteomes" id="UP000070133">
    <property type="component" value="Unassembled WGS sequence"/>
</dbReference>
<evidence type="ECO:0000256" key="2">
    <source>
        <dbReference type="SAM" id="Coils"/>
    </source>
</evidence>
<name>A0A139GX69_9PEZI</name>
<evidence type="ECO:0000313" key="4">
    <source>
        <dbReference type="Proteomes" id="UP000070133"/>
    </source>
</evidence>
<dbReference type="OrthoDB" id="4159489at2759"/>
<comment type="caution">
    <text evidence="3">The sequence shown here is derived from an EMBL/GenBank/DDBJ whole genome shotgun (WGS) entry which is preliminary data.</text>
</comment>
<dbReference type="GO" id="GO:0003714">
    <property type="term" value="F:transcription corepressor activity"/>
    <property type="evidence" value="ECO:0007669"/>
    <property type="project" value="InterPro"/>
</dbReference>
<protein>
    <recommendedName>
        <fullName evidence="5">Heat shock factor binding protein 1</fullName>
    </recommendedName>
</protein>
<evidence type="ECO:0008006" key="5">
    <source>
        <dbReference type="Google" id="ProtNLM"/>
    </source>
</evidence>
<dbReference type="STRING" id="321146.A0A139GX69"/>
<feature type="coiled-coil region" evidence="2">
    <location>
        <begin position="58"/>
        <end position="85"/>
    </location>
</feature>
<evidence type="ECO:0000256" key="1">
    <source>
        <dbReference type="ARBA" id="ARBA00006349"/>
    </source>
</evidence>
<proteinExistence type="inferred from homology"/>
<comment type="similarity">
    <text evidence="1">Belongs to the HSBP1 family.</text>
</comment>
<dbReference type="InterPro" id="IPR009643">
    <property type="entry name" value="HS1-bd"/>
</dbReference>
<dbReference type="Gene3D" id="1.20.5.430">
    <property type="match status" value="1"/>
</dbReference>
<dbReference type="EMBL" id="LFZN01000256">
    <property type="protein sequence ID" value="KXS94804.1"/>
    <property type="molecule type" value="Genomic_DNA"/>
</dbReference>
<dbReference type="AlphaFoldDB" id="A0A139GX69"/>
<keyword evidence="2" id="KW-0175">Coiled coil</keyword>
<keyword evidence="4" id="KW-1185">Reference proteome</keyword>
<dbReference type="Pfam" id="PF06825">
    <property type="entry name" value="HSBP1"/>
    <property type="match status" value="1"/>
</dbReference>
<accession>A0A139GX69</accession>
<reference evidence="3 4" key="1">
    <citation type="submission" date="2015-07" db="EMBL/GenBank/DDBJ databases">
        <title>Comparative genomics of the Sigatoka disease complex on banana suggests a link between parallel evolutionary changes in Pseudocercospora fijiensis and Pseudocercospora eumusae and increased virulence on the banana host.</title>
        <authorList>
            <person name="Chang T.-C."/>
            <person name="Salvucci A."/>
            <person name="Crous P.W."/>
            <person name="Stergiopoulos I."/>
        </authorList>
    </citation>
    <scope>NUCLEOTIDE SEQUENCE [LARGE SCALE GENOMIC DNA]</scope>
    <source>
        <strain evidence="3 4">CBS 114824</strain>
    </source>
</reference>
<gene>
    <name evidence="3" type="ORF">AC578_4053</name>
</gene>